<dbReference type="GO" id="GO:0003755">
    <property type="term" value="F:peptidyl-prolyl cis-trans isomerase activity"/>
    <property type="evidence" value="ECO:0007669"/>
    <property type="project" value="UniProtKB-UniRule"/>
</dbReference>
<dbReference type="KEGG" id="edi:EDI_208210"/>
<dbReference type="RefSeq" id="XP_001740015.1">
    <property type="nucleotide sequence ID" value="XM_001739963.1"/>
</dbReference>
<evidence type="ECO:0000259" key="6">
    <source>
        <dbReference type="PROSITE" id="PS50198"/>
    </source>
</evidence>
<protein>
    <recommendedName>
        <fullName evidence="5">Peptidyl-prolyl cis-trans isomerase</fullName>
        <ecNumber evidence="5">5.2.1.8</ecNumber>
    </recommendedName>
</protein>
<sequence length="116" mass="13066">MTQVFCSHILVKHTGSRNPHSWRETTITRTKEQAIQKLKVLREQIVKGKKDFRQTAIIESDCSSSTQGGLLLGTIEQYQKPFADAYLKLKVGEISDIIETDSGVHIILRLPEGTTQ</sequence>
<evidence type="ECO:0000256" key="2">
    <source>
        <dbReference type="ARBA" id="ARBA00023110"/>
    </source>
</evidence>
<dbReference type="Gene3D" id="3.10.50.40">
    <property type="match status" value="1"/>
</dbReference>
<reference evidence="8" key="1">
    <citation type="submission" date="2007-12" db="EMBL/GenBank/DDBJ databases">
        <title>Annotation of Entamoeba dispar SAW760.</title>
        <authorList>
            <person name="Lorenzi H."/>
            <person name="Inman J."/>
            <person name="Schobel S."/>
            <person name="Amedeo P."/>
            <person name="Caler E."/>
        </authorList>
    </citation>
    <scope>NUCLEOTIDE SEQUENCE [LARGE SCALE GENOMIC DNA]</scope>
    <source>
        <strain evidence="8">ATCC PRA-260 / SAW760</strain>
    </source>
</reference>
<dbReference type="GO" id="GO:0005634">
    <property type="term" value="C:nucleus"/>
    <property type="evidence" value="ECO:0007669"/>
    <property type="project" value="TreeGrafter"/>
</dbReference>
<keyword evidence="2 4" id="KW-0697">Rotamase</keyword>
<dbReference type="OMA" id="DEVQCLH"/>
<evidence type="ECO:0000256" key="1">
    <source>
        <dbReference type="ARBA" id="ARBA00000971"/>
    </source>
</evidence>
<organism evidence="8">
    <name type="scientific">Entamoeba dispar (strain ATCC PRA-260 / SAW760)</name>
    <dbReference type="NCBI Taxonomy" id="370354"/>
    <lineage>
        <taxon>Eukaryota</taxon>
        <taxon>Amoebozoa</taxon>
        <taxon>Evosea</taxon>
        <taxon>Archamoebae</taxon>
        <taxon>Mastigamoebida</taxon>
        <taxon>Entamoebidae</taxon>
        <taxon>Entamoeba</taxon>
    </lineage>
</organism>
<dbReference type="VEuPathDB" id="AmoebaDB:EDI_208210"/>
<evidence type="ECO:0000256" key="3">
    <source>
        <dbReference type="ARBA" id="ARBA00023235"/>
    </source>
</evidence>
<dbReference type="InterPro" id="IPR046357">
    <property type="entry name" value="PPIase_dom_sf"/>
</dbReference>
<dbReference type="EC" id="5.2.1.8" evidence="5"/>
<accession>B0EPF6</accession>
<dbReference type="AlphaFoldDB" id="B0EPF6"/>
<evidence type="ECO:0000313" key="8">
    <source>
        <dbReference type="Proteomes" id="UP000008076"/>
    </source>
</evidence>
<dbReference type="Proteomes" id="UP000008076">
    <property type="component" value="Unassembled WGS sequence"/>
</dbReference>
<dbReference type="FunFam" id="3.10.50.40:FF:000010">
    <property type="entry name" value="Peptidyl-prolyl cis-trans isomerase Pin1"/>
    <property type="match status" value="1"/>
</dbReference>
<dbReference type="SUPFAM" id="SSF54534">
    <property type="entry name" value="FKBP-like"/>
    <property type="match status" value="1"/>
</dbReference>
<dbReference type="InterPro" id="IPR051370">
    <property type="entry name" value="PPIase_Pin1"/>
</dbReference>
<dbReference type="Pfam" id="PF00639">
    <property type="entry name" value="Rotamase"/>
    <property type="match status" value="1"/>
</dbReference>
<dbReference type="PROSITE" id="PS50198">
    <property type="entry name" value="PPIC_PPIASE_2"/>
    <property type="match status" value="1"/>
</dbReference>
<keyword evidence="3 4" id="KW-0413">Isomerase</keyword>
<dbReference type="GeneID" id="5885164"/>
<dbReference type="InterPro" id="IPR000297">
    <property type="entry name" value="PPIase_PpiC"/>
</dbReference>
<dbReference type="OrthoDB" id="2530521at2759"/>
<evidence type="ECO:0000256" key="5">
    <source>
        <dbReference type="RuleBase" id="RU363014"/>
    </source>
</evidence>
<evidence type="ECO:0000313" key="7">
    <source>
        <dbReference type="EMBL" id="EDR23595.1"/>
    </source>
</evidence>
<dbReference type="eggNOG" id="KOG3259">
    <property type="taxonomic scope" value="Eukaryota"/>
</dbReference>
<gene>
    <name evidence="7" type="ORF">EDI_208210</name>
</gene>
<keyword evidence="8" id="KW-1185">Reference proteome</keyword>
<dbReference type="PANTHER" id="PTHR10657:SF4">
    <property type="entry name" value="PEPTIDYL-PROLYL CIS-TRANS ISOMERASE-RELATED"/>
    <property type="match status" value="1"/>
</dbReference>
<comment type="catalytic activity">
    <reaction evidence="1 5">
        <text>[protein]-peptidylproline (omega=180) = [protein]-peptidylproline (omega=0)</text>
        <dbReference type="Rhea" id="RHEA:16237"/>
        <dbReference type="Rhea" id="RHEA-COMP:10747"/>
        <dbReference type="Rhea" id="RHEA-COMP:10748"/>
        <dbReference type="ChEBI" id="CHEBI:83833"/>
        <dbReference type="ChEBI" id="CHEBI:83834"/>
        <dbReference type="EC" id="5.2.1.8"/>
    </reaction>
</comment>
<proteinExistence type="predicted"/>
<dbReference type="GO" id="GO:0005829">
    <property type="term" value="C:cytosol"/>
    <property type="evidence" value="ECO:0007669"/>
    <property type="project" value="TreeGrafter"/>
</dbReference>
<dbReference type="EMBL" id="DS550257">
    <property type="protein sequence ID" value="EDR23595.1"/>
    <property type="molecule type" value="Genomic_DNA"/>
</dbReference>
<dbReference type="PANTHER" id="PTHR10657">
    <property type="entry name" value="PEPTIDYL-PROLYL CIS-TRANS ISOMERASE"/>
    <property type="match status" value="1"/>
</dbReference>
<feature type="domain" description="PpiC" evidence="6">
    <location>
        <begin position="1"/>
        <end position="111"/>
    </location>
</feature>
<name>B0EPF6_ENTDS</name>
<evidence type="ECO:0000256" key="4">
    <source>
        <dbReference type="PROSITE-ProRule" id="PRU00278"/>
    </source>
</evidence>